<name>A0A8S5Q7R1_9CAUD</name>
<accession>A0A8S5Q7R1</accession>
<evidence type="ECO:0000313" key="1">
    <source>
        <dbReference type="EMBL" id="DAE14986.1"/>
    </source>
</evidence>
<dbReference type="EMBL" id="BK015597">
    <property type="protein sequence ID" value="DAE14986.1"/>
    <property type="molecule type" value="Genomic_DNA"/>
</dbReference>
<sequence>MSDALHEHARMLARNLLRLQVCTIGEIAETLELEPPEVQQLAVEVYDERAEQLTALRQIMNDIKEGHPERQQQEALLFDAIDILNQCLHRREPGRGEIADIRNWIHNMTDHDSLLYLDKLYAGGNDEEILIHGGVFLDRIYALFMRTHYDDLRRNDDGFVEPDTTAAPPADAAAAAAEAYARDEARDDAFFEGYDHGHRDAKEEIASRLLQQSRLPFPAIAGYTGLTDDEVRTLAARVLPR</sequence>
<reference evidence="1" key="1">
    <citation type="journal article" date="2021" name="Proc. Natl. Acad. Sci. U.S.A.">
        <title>A Catalog of Tens of Thousands of Viruses from Human Metagenomes Reveals Hidden Associations with Chronic Diseases.</title>
        <authorList>
            <person name="Tisza M.J."/>
            <person name="Buck C.B."/>
        </authorList>
    </citation>
    <scope>NUCLEOTIDE SEQUENCE</scope>
    <source>
        <strain evidence="1">Ctf8W5</strain>
    </source>
</reference>
<organism evidence="1">
    <name type="scientific">Siphoviridae sp. ctf8W5</name>
    <dbReference type="NCBI Taxonomy" id="2825595"/>
    <lineage>
        <taxon>Viruses</taxon>
        <taxon>Duplodnaviria</taxon>
        <taxon>Heunggongvirae</taxon>
        <taxon>Uroviricota</taxon>
        <taxon>Caudoviricetes</taxon>
    </lineage>
</organism>
<protein>
    <submittedName>
        <fullName evidence="1">Uncharacterized protein</fullName>
    </submittedName>
</protein>
<proteinExistence type="predicted"/>